<evidence type="ECO:0000313" key="3">
    <source>
        <dbReference type="EMBL" id="MEY8019063.1"/>
    </source>
</evidence>
<dbReference type="RefSeq" id="WP_369742094.1">
    <property type="nucleotide sequence ID" value="NZ_JBGEDP010000003.1"/>
</dbReference>
<gene>
    <name evidence="3" type="ORF">AB8998_30905</name>
</gene>
<evidence type="ECO:0000256" key="1">
    <source>
        <dbReference type="ARBA" id="ARBA00022801"/>
    </source>
</evidence>
<dbReference type="Pfam" id="PF00271">
    <property type="entry name" value="Helicase_C"/>
    <property type="match status" value="1"/>
</dbReference>
<reference evidence="3 4" key="1">
    <citation type="submission" date="2024-08" db="EMBL/GenBank/DDBJ databases">
        <title>Mycobacterium servetensis sp. nov., a novel rapid-growing mycobacterial species recovered from a human patient in Zaragoza, Spain.</title>
        <authorList>
            <person name="Tristancho-Baro A.I."/>
            <person name="Buenestado-Serrano S."/>
            <person name="Garcia De Viedma D."/>
            <person name="Milagro-Beamonte A."/>
            <person name="Burillo N."/>
            <person name="Sanz S."/>
            <person name="Lopez-Calleja A.I."/>
            <person name="Penas-Utrilla D."/>
            <person name="Guardingo M."/>
            <person name="Garcia M.J."/>
            <person name="Vinuelas-Bayon J."/>
        </authorList>
    </citation>
    <scope>NUCLEOTIDE SEQUENCE [LARGE SCALE GENOMIC DNA]</scope>
    <source>
        <strain evidence="4">HUMS_12744610</strain>
    </source>
</reference>
<dbReference type="InterPro" id="IPR027417">
    <property type="entry name" value="P-loop_NTPase"/>
</dbReference>
<dbReference type="Gene3D" id="3.40.50.300">
    <property type="entry name" value="P-loop containing nucleotide triphosphate hydrolases"/>
    <property type="match status" value="1"/>
</dbReference>
<evidence type="ECO:0000313" key="4">
    <source>
        <dbReference type="Proteomes" id="UP001564760"/>
    </source>
</evidence>
<dbReference type="CDD" id="cd18793">
    <property type="entry name" value="SF2_C_SNF"/>
    <property type="match status" value="1"/>
</dbReference>
<dbReference type="InterPro" id="IPR000330">
    <property type="entry name" value="SNF2_N"/>
</dbReference>
<dbReference type="SUPFAM" id="SSF52540">
    <property type="entry name" value="P-loop containing nucleoside triphosphate hydrolases"/>
    <property type="match status" value="2"/>
</dbReference>
<evidence type="ECO:0000259" key="2">
    <source>
        <dbReference type="PROSITE" id="PS51192"/>
    </source>
</evidence>
<comment type="caution">
    <text evidence="3">The sequence shown here is derived from an EMBL/GenBank/DDBJ whole genome shotgun (WGS) entry which is preliminary data.</text>
</comment>
<protein>
    <submittedName>
        <fullName evidence="3">SNF2-related protein</fullName>
    </submittedName>
</protein>
<dbReference type="PANTHER" id="PTHR45766:SF6">
    <property type="entry name" value="SWI_SNF-RELATED MATRIX-ASSOCIATED ACTIN-DEPENDENT REGULATOR OF CHROMATIN SUBFAMILY A-LIKE PROTEIN 1"/>
    <property type="match status" value="1"/>
</dbReference>
<sequence length="581" mass="64843">MSARVAGQYRWLPEGVWEIEATPDVMMRIKRWFPRVDTTCRGTVTVTGTDEVARDLEMIVGRHPMRASVQDRRRLQEMAAAHRRSEAAVARLMSGETLSVGEGPGWVQSTKPLRPSQRIARDLVWTSGGVLVADALGAGKTVTSLALLEQPEARPALVVTLTGVMGQQWRDELAEFYPMLTSIEVRTGELHSLKVRGRVADLIVMNYAKLDKWQYRLKGLVRTVIFDETQELRRCDSNRYKAAMSVASAARFRIGITNTPVFNYGGSEIYNVIDALRPGVLGSRDEFAREWCNTSSLHIKSMVADPAALNSYLKAHGLLLRRSLEEIGIELPPLYPIEQPVPSDPKVLAEIEGNAVELARLILDQSANPRERWSAAGQFDWLMRQQTGIAKAPFVADFVKMVLQSQQRVILLGWHHACHRIWMEQLADYEPMLYTGEQTNTQKARSIAAFKNGSCRVLIMSVRSGAGVDGLQQVASTLVFGELDWSPGPHKQAMGRLHRPGQTVPTMAYFCVTDSGSDPIMVETLDLKQMQADGILDPVPLDADSRQGQLEPHVERYDQIKRIAANYLASIDEQSSQRRSA</sequence>
<dbReference type="InterPro" id="IPR049730">
    <property type="entry name" value="SNF2/RAD54-like_C"/>
</dbReference>
<dbReference type="Pfam" id="PF00176">
    <property type="entry name" value="SNF2-rel_dom"/>
    <property type="match status" value="1"/>
</dbReference>
<accession>A0ABV4CE20</accession>
<dbReference type="InterPro" id="IPR014001">
    <property type="entry name" value="Helicase_ATP-bd"/>
</dbReference>
<dbReference type="Gene3D" id="3.40.50.10810">
    <property type="entry name" value="Tandem AAA-ATPase domain"/>
    <property type="match status" value="1"/>
</dbReference>
<dbReference type="InterPro" id="IPR038718">
    <property type="entry name" value="SNF2-like_sf"/>
</dbReference>
<dbReference type="Proteomes" id="UP001564760">
    <property type="component" value="Unassembled WGS sequence"/>
</dbReference>
<organism evidence="3 4">
    <name type="scientific">Mycobacterium servetii</name>
    <dbReference type="NCBI Taxonomy" id="3237418"/>
    <lineage>
        <taxon>Bacteria</taxon>
        <taxon>Bacillati</taxon>
        <taxon>Actinomycetota</taxon>
        <taxon>Actinomycetes</taxon>
        <taxon>Mycobacteriales</taxon>
        <taxon>Mycobacteriaceae</taxon>
        <taxon>Mycobacterium</taxon>
    </lineage>
</organism>
<proteinExistence type="predicted"/>
<dbReference type="PROSITE" id="PS51192">
    <property type="entry name" value="HELICASE_ATP_BIND_1"/>
    <property type="match status" value="1"/>
</dbReference>
<dbReference type="SMART" id="SM00487">
    <property type="entry name" value="DEXDc"/>
    <property type="match status" value="1"/>
</dbReference>
<keyword evidence="4" id="KW-1185">Reference proteome</keyword>
<feature type="domain" description="Helicase ATP-binding" evidence="2">
    <location>
        <begin position="121"/>
        <end position="278"/>
    </location>
</feature>
<dbReference type="EMBL" id="JBGEDP010000003">
    <property type="protein sequence ID" value="MEY8019063.1"/>
    <property type="molecule type" value="Genomic_DNA"/>
</dbReference>
<dbReference type="PANTHER" id="PTHR45766">
    <property type="entry name" value="DNA ANNEALING HELICASE AND ENDONUCLEASE ZRANB3 FAMILY MEMBER"/>
    <property type="match status" value="1"/>
</dbReference>
<keyword evidence="1" id="KW-0378">Hydrolase</keyword>
<name>A0ABV4CE20_9MYCO</name>
<dbReference type="InterPro" id="IPR001650">
    <property type="entry name" value="Helicase_C-like"/>
</dbReference>